<dbReference type="PROSITE" id="PS50931">
    <property type="entry name" value="HTH_LYSR"/>
    <property type="match status" value="1"/>
</dbReference>
<dbReference type="InterPro" id="IPR000847">
    <property type="entry name" value="LysR_HTH_N"/>
</dbReference>
<feature type="domain" description="HTH lysR-type" evidence="5">
    <location>
        <begin position="1"/>
        <end position="58"/>
    </location>
</feature>
<evidence type="ECO:0000256" key="1">
    <source>
        <dbReference type="ARBA" id="ARBA00009437"/>
    </source>
</evidence>
<protein>
    <submittedName>
        <fullName evidence="6">LysR family transcriptional regulator</fullName>
    </submittedName>
</protein>
<sequence length="292" mass="32760">MNLQAIQAFVLSHQLGSISAAAKKMQKNRAQLSQWITNLEIDWNVELFTRNGHKPVLSAQGLKMLPLCEQLLNAGKHLNEQVEQIANLDCLRLNLGVSAYLQDSAIAKVLSQFNQAYPQVDLHIYQRRDEQLLNWQQQPKLDLAICFYRDAFPSQFTVEPLCEMPVVAVCSRSHQLASASSTTLQQVLSHTWITVLSSTNTQLWDPDTVQRQIAVEHHSLAIELCLRGVGVFVGQQQQLSPYIQSGDLVVVAHNDAIANEQLGLIYSKQDSMSPAQQALINLCKAEFRNKPH</sequence>
<dbReference type="CDD" id="cd05466">
    <property type="entry name" value="PBP2_LTTR_substrate"/>
    <property type="match status" value="1"/>
</dbReference>
<dbReference type="InterPro" id="IPR005119">
    <property type="entry name" value="LysR_subst-bd"/>
</dbReference>
<proteinExistence type="inferred from homology"/>
<dbReference type="Gene3D" id="3.40.190.290">
    <property type="match status" value="1"/>
</dbReference>
<dbReference type="InterPro" id="IPR036388">
    <property type="entry name" value="WH-like_DNA-bd_sf"/>
</dbReference>
<dbReference type="PANTHER" id="PTHR30126:SF91">
    <property type="entry name" value="LYSR FAMILY TRANSCRIPTIONAL REGULATOR"/>
    <property type="match status" value="1"/>
</dbReference>
<accession>A0ABU7G9U4</accession>
<keyword evidence="4" id="KW-0804">Transcription</keyword>
<organism evidence="6 7">
    <name type="scientific">Agarivorans aestuarii</name>
    <dbReference type="NCBI Taxonomy" id="1563703"/>
    <lineage>
        <taxon>Bacteria</taxon>
        <taxon>Pseudomonadati</taxon>
        <taxon>Pseudomonadota</taxon>
        <taxon>Gammaproteobacteria</taxon>
        <taxon>Alteromonadales</taxon>
        <taxon>Alteromonadaceae</taxon>
        <taxon>Agarivorans</taxon>
    </lineage>
</organism>
<dbReference type="Pfam" id="PF00126">
    <property type="entry name" value="HTH_1"/>
    <property type="match status" value="1"/>
</dbReference>
<dbReference type="RefSeq" id="WP_163134301.1">
    <property type="nucleotide sequence ID" value="NZ_JAYDYW010000017.1"/>
</dbReference>
<comment type="similarity">
    <text evidence="1">Belongs to the LysR transcriptional regulatory family.</text>
</comment>
<reference evidence="7" key="1">
    <citation type="submission" date="2023-07" db="EMBL/GenBank/DDBJ databases">
        <title>Draft genome sequence of Agarivorans aestuarii strain ZMCS4, a CAZymes producing bacteria isolated from the marine brown algae Clodostephus spongiosus.</title>
        <authorList>
            <person name="Lorente B."/>
            <person name="Cabral C."/>
            <person name="Frias J."/>
            <person name="Faria J."/>
            <person name="Toubarro D."/>
        </authorList>
    </citation>
    <scope>NUCLEOTIDE SEQUENCE [LARGE SCALE GENOMIC DNA]</scope>
    <source>
        <strain evidence="7">ZMCS4</strain>
    </source>
</reference>
<keyword evidence="3" id="KW-0238">DNA-binding</keyword>
<reference evidence="6 7" key="2">
    <citation type="submission" date="2023-12" db="EMBL/GenBank/DDBJ databases">
        <authorList>
            <consortium name="Cladostephus spongiosus"/>
            <person name="Lorente B."/>
            <person name="Cabral C."/>
            <person name="Frias J."/>
            <person name="Faria J."/>
            <person name="Toubarro D."/>
        </authorList>
    </citation>
    <scope>NUCLEOTIDE SEQUENCE [LARGE SCALE GENOMIC DNA]</scope>
    <source>
        <strain evidence="6 7">ZMCS4</strain>
    </source>
</reference>
<gene>
    <name evidence="6" type="ORF">SNR37_001481</name>
</gene>
<dbReference type="SUPFAM" id="SSF53850">
    <property type="entry name" value="Periplasmic binding protein-like II"/>
    <property type="match status" value="1"/>
</dbReference>
<dbReference type="SUPFAM" id="SSF46785">
    <property type="entry name" value="Winged helix' DNA-binding domain"/>
    <property type="match status" value="1"/>
</dbReference>
<evidence type="ECO:0000313" key="7">
    <source>
        <dbReference type="Proteomes" id="UP001310248"/>
    </source>
</evidence>
<dbReference type="PANTHER" id="PTHR30126">
    <property type="entry name" value="HTH-TYPE TRANSCRIPTIONAL REGULATOR"/>
    <property type="match status" value="1"/>
</dbReference>
<dbReference type="Gene3D" id="1.10.10.10">
    <property type="entry name" value="Winged helix-like DNA-binding domain superfamily/Winged helix DNA-binding domain"/>
    <property type="match status" value="1"/>
</dbReference>
<dbReference type="EMBL" id="JAYDYW010000017">
    <property type="protein sequence ID" value="MEE1676154.1"/>
    <property type="molecule type" value="Genomic_DNA"/>
</dbReference>
<keyword evidence="7" id="KW-1185">Reference proteome</keyword>
<keyword evidence="2" id="KW-0805">Transcription regulation</keyword>
<dbReference type="Pfam" id="PF03466">
    <property type="entry name" value="LysR_substrate"/>
    <property type="match status" value="1"/>
</dbReference>
<evidence type="ECO:0000256" key="3">
    <source>
        <dbReference type="ARBA" id="ARBA00023125"/>
    </source>
</evidence>
<comment type="caution">
    <text evidence="6">The sequence shown here is derived from an EMBL/GenBank/DDBJ whole genome shotgun (WGS) entry which is preliminary data.</text>
</comment>
<evidence type="ECO:0000256" key="4">
    <source>
        <dbReference type="ARBA" id="ARBA00023163"/>
    </source>
</evidence>
<evidence type="ECO:0000313" key="6">
    <source>
        <dbReference type="EMBL" id="MEE1676154.1"/>
    </source>
</evidence>
<dbReference type="Proteomes" id="UP001310248">
    <property type="component" value="Unassembled WGS sequence"/>
</dbReference>
<name>A0ABU7G9U4_9ALTE</name>
<evidence type="ECO:0000256" key="2">
    <source>
        <dbReference type="ARBA" id="ARBA00023015"/>
    </source>
</evidence>
<dbReference type="InterPro" id="IPR036390">
    <property type="entry name" value="WH_DNA-bd_sf"/>
</dbReference>
<evidence type="ECO:0000259" key="5">
    <source>
        <dbReference type="PROSITE" id="PS50931"/>
    </source>
</evidence>